<organism evidence="1 2">
    <name type="scientific">Nicoletella semolina</name>
    <dbReference type="NCBI Taxonomy" id="271160"/>
    <lineage>
        <taxon>Bacteria</taxon>
        <taxon>Pseudomonadati</taxon>
        <taxon>Pseudomonadota</taxon>
        <taxon>Gammaproteobacteria</taxon>
        <taxon>Pasteurellales</taxon>
        <taxon>Pasteurellaceae</taxon>
        <taxon>Nicoletella</taxon>
    </lineage>
</organism>
<protein>
    <submittedName>
        <fullName evidence="1">RHH-type rel operon transcriptional repressor/antitoxin RelB</fullName>
    </submittedName>
</protein>
<dbReference type="RefSeq" id="WP_132500803.1">
    <property type="nucleotide sequence ID" value="NZ_LVXA01000001.1"/>
</dbReference>
<dbReference type="Proteomes" id="UP000295537">
    <property type="component" value="Unassembled WGS sequence"/>
</dbReference>
<dbReference type="SUPFAM" id="SSF47598">
    <property type="entry name" value="Ribbon-helix-helix"/>
    <property type="match status" value="1"/>
</dbReference>
<proteinExistence type="predicted"/>
<dbReference type="Gene3D" id="1.10.1220.10">
    <property type="entry name" value="Met repressor-like"/>
    <property type="match status" value="1"/>
</dbReference>
<dbReference type="CDD" id="cd22233">
    <property type="entry name" value="RHH_CopAso-like"/>
    <property type="match status" value="1"/>
</dbReference>
<dbReference type="InterPro" id="IPR013321">
    <property type="entry name" value="Arc_rbn_hlx_hlx"/>
</dbReference>
<comment type="caution">
    <text evidence="1">The sequence shown here is derived from an EMBL/GenBank/DDBJ whole genome shotgun (WGS) entry which is preliminary data.</text>
</comment>
<evidence type="ECO:0000313" key="2">
    <source>
        <dbReference type="Proteomes" id="UP000295537"/>
    </source>
</evidence>
<keyword evidence="2" id="KW-1185">Reference proteome</keyword>
<dbReference type="OrthoDB" id="9812023at2"/>
<dbReference type="AlphaFoldDB" id="A0A4R2NC29"/>
<dbReference type="InterPro" id="IPR046257">
    <property type="entry name" value="DUF6290"/>
</dbReference>
<gene>
    <name evidence="1" type="ORF">EV693_102242</name>
</gene>
<dbReference type="InterPro" id="IPR010985">
    <property type="entry name" value="Ribbon_hlx_hlx"/>
</dbReference>
<dbReference type="Pfam" id="PF19807">
    <property type="entry name" value="DUF6290"/>
    <property type="match status" value="1"/>
</dbReference>
<evidence type="ECO:0000313" key="1">
    <source>
        <dbReference type="EMBL" id="TCP18562.1"/>
    </source>
</evidence>
<dbReference type="EMBL" id="SLXJ01000002">
    <property type="protein sequence ID" value="TCP18562.1"/>
    <property type="molecule type" value="Genomic_DNA"/>
</dbReference>
<name>A0A4R2NC29_9PAST</name>
<dbReference type="GO" id="GO:0006355">
    <property type="term" value="P:regulation of DNA-templated transcription"/>
    <property type="evidence" value="ECO:0007669"/>
    <property type="project" value="InterPro"/>
</dbReference>
<accession>A0A4R2NC29</accession>
<reference evidence="1 2" key="1">
    <citation type="submission" date="2019-03" db="EMBL/GenBank/DDBJ databases">
        <title>Genomic Encyclopedia of Type Strains, Phase IV (KMG-IV): sequencing the most valuable type-strain genomes for metagenomic binning, comparative biology and taxonomic classification.</title>
        <authorList>
            <person name="Goeker M."/>
        </authorList>
    </citation>
    <scope>NUCLEOTIDE SEQUENCE [LARGE SCALE GENOMIC DNA]</scope>
    <source>
        <strain evidence="1 2">DSM 16380</strain>
    </source>
</reference>
<sequence>MAMTVRLTSHLDERLTNLTKQTGRSKSFYVAQAVENYLENMEDLRISNAVIERIRAGKERTYTADEVRNAIKMERDIL</sequence>